<evidence type="ECO:0000313" key="7">
    <source>
        <dbReference type="EMBL" id="MBO8452036.1"/>
    </source>
</evidence>
<keyword evidence="4" id="KW-0804">Transcription</keyword>
<name>A0A9D9EU39_9BACT</name>
<dbReference type="InterPro" id="IPR007627">
    <property type="entry name" value="RNA_pol_sigma70_r2"/>
</dbReference>
<evidence type="ECO:0000256" key="1">
    <source>
        <dbReference type="ARBA" id="ARBA00010641"/>
    </source>
</evidence>
<dbReference type="InterPro" id="IPR014284">
    <property type="entry name" value="RNA_pol_sigma-70_dom"/>
</dbReference>
<dbReference type="Gene3D" id="1.10.10.10">
    <property type="entry name" value="Winged helix-like DNA-binding domain superfamily/Winged helix DNA-binding domain"/>
    <property type="match status" value="1"/>
</dbReference>
<evidence type="ECO:0000256" key="4">
    <source>
        <dbReference type="ARBA" id="ARBA00023163"/>
    </source>
</evidence>
<dbReference type="Pfam" id="PF08281">
    <property type="entry name" value="Sigma70_r4_2"/>
    <property type="match status" value="1"/>
</dbReference>
<dbReference type="InterPro" id="IPR014327">
    <property type="entry name" value="RNA_pol_sigma70_bacteroid"/>
</dbReference>
<feature type="domain" description="RNA polymerase sigma-70 region 2" evidence="5">
    <location>
        <begin position="21"/>
        <end position="84"/>
    </location>
</feature>
<reference evidence="7" key="2">
    <citation type="journal article" date="2021" name="PeerJ">
        <title>Extensive microbial diversity within the chicken gut microbiome revealed by metagenomics and culture.</title>
        <authorList>
            <person name="Gilroy R."/>
            <person name="Ravi A."/>
            <person name="Getino M."/>
            <person name="Pursley I."/>
            <person name="Horton D.L."/>
            <person name="Alikhan N.F."/>
            <person name="Baker D."/>
            <person name="Gharbi K."/>
            <person name="Hall N."/>
            <person name="Watson M."/>
            <person name="Adriaenssens E.M."/>
            <person name="Foster-Nyarko E."/>
            <person name="Jarju S."/>
            <person name="Secka A."/>
            <person name="Antonio M."/>
            <person name="Oren A."/>
            <person name="Chaudhuri R.R."/>
            <person name="La Ragione R."/>
            <person name="Hildebrand F."/>
            <person name="Pallen M.J."/>
        </authorList>
    </citation>
    <scope>NUCLEOTIDE SEQUENCE</scope>
    <source>
        <strain evidence="7">B1-20833</strain>
    </source>
</reference>
<dbReference type="InterPro" id="IPR013249">
    <property type="entry name" value="RNA_pol_sigma70_r4_t2"/>
</dbReference>
<organism evidence="7 8">
    <name type="scientific">Candidatus Cryptobacteroides intestinavium</name>
    <dbReference type="NCBI Taxonomy" id="2840766"/>
    <lineage>
        <taxon>Bacteria</taxon>
        <taxon>Pseudomonadati</taxon>
        <taxon>Bacteroidota</taxon>
        <taxon>Bacteroidia</taxon>
        <taxon>Bacteroidales</taxon>
        <taxon>Candidatus Cryptobacteroides</taxon>
    </lineage>
</organism>
<dbReference type="GO" id="GO:0006352">
    <property type="term" value="P:DNA-templated transcription initiation"/>
    <property type="evidence" value="ECO:0007669"/>
    <property type="project" value="InterPro"/>
</dbReference>
<evidence type="ECO:0000256" key="2">
    <source>
        <dbReference type="ARBA" id="ARBA00023015"/>
    </source>
</evidence>
<dbReference type="NCBIfam" id="TIGR02985">
    <property type="entry name" value="Sig70_bacteroi1"/>
    <property type="match status" value="1"/>
</dbReference>
<comment type="similarity">
    <text evidence="1">Belongs to the sigma-70 factor family. ECF subfamily.</text>
</comment>
<dbReference type="PANTHER" id="PTHR43133:SF46">
    <property type="entry name" value="RNA POLYMERASE SIGMA-70 FACTOR ECF SUBFAMILY"/>
    <property type="match status" value="1"/>
</dbReference>
<dbReference type="InterPro" id="IPR036388">
    <property type="entry name" value="WH-like_DNA-bd_sf"/>
</dbReference>
<dbReference type="InterPro" id="IPR013325">
    <property type="entry name" value="RNA_pol_sigma_r2"/>
</dbReference>
<dbReference type="Pfam" id="PF04542">
    <property type="entry name" value="Sigma70_r2"/>
    <property type="match status" value="1"/>
</dbReference>
<evidence type="ECO:0000259" key="5">
    <source>
        <dbReference type="Pfam" id="PF04542"/>
    </source>
</evidence>
<evidence type="ECO:0000259" key="6">
    <source>
        <dbReference type="Pfam" id="PF08281"/>
    </source>
</evidence>
<dbReference type="Gene3D" id="1.10.1740.10">
    <property type="match status" value="1"/>
</dbReference>
<dbReference type="PANTHER" id="PTHR43133">
    <property type="entry name" value="RNA POLYMERASE ECF-TYPE SIGMA FACTO"/>
    <property type="match status" value="1"/>
</dbReference>
<keyword evidence="2" id="KW-0805">Transcription regulation</keyword>
<comment type="caution">
    <text evidence="7">The sequence shown here is derived from an EMBL/GenBank/DDBJ whole genome shotgun (WGS) entry which is preliminary data.</text>
</comment>
<reference evidence="7" key="1">
    <citation type="submission" date="2020-10" db="EMBL/GenBank/DDBJ databases">
        <authorList>
            <person name="Gilroy R."/>
        </authorList>
    </citation>
    <scope>NUCLEOTIDE SEQUENCE</scope>
    <source>
        <strain evidence="7">B1-20833</strain>
    </source>
</reference>
<dbReference type="GO" id="GO:0003677">
    <property type="term" value="F:DNA binding"/>
    <property type="evidence" value="ECO:0007669"/>
    <property type="project" value="InterPro"/>
</dbReference>
<dbReference type="SUPFAM" id="SSF88946">
    <property type="entry name" value="Sigma2 domain of RNA polymerase sigma factors"/>
    <property type="match status" value="1"/>
</dbReference>
<keyword evidence="3" id="KW-0731">Sigma factor</keyword>
<protein>
    <submittedName>
        <fullName evidence="7">RNA polymerase sigma-70 factor</fullName>
    </submittedName>
</protein>
<dbReference type="NCBIfam" id="TIGR02937">
    <property type="entry name" value="sigma70-ECF"/>
    <property type="match status" value="1"/>
</dbReference>
<proteinExistence type="inferred from homology"/>
<gene>
    <name evidence="7" type="ORF">IAC06_04020</name>
</gene>
<dbReference type="InterPro" id="IPR039425">
    <property type="entry name" value="RNA_pol_sigma-70-like"/>
</dbReference>
<dbReference type="InterPro" id="IPR013324">
    <property type="entry name" value="RNA_pol_sigma_r3/r4-like"/>
</dbReference>
<evidence type="ECO:0000313" key="8">
    <source>
        <dbReference type="Proteomes" id="UP000823661"/>
    </source>
</evidence>
<feature type="domain" description="RNA polymerase sigma factor 70 region 4 type 2" evidence="6">
    <location>
        <begin position="119"/>
        <end position="162"/>
    </location>
</feature>
<evidence type="ECO:0000256" key="3">
    <source>
        <dbReference type="ARBA" id="ARBA00023082"/>
    </source>
</evidence>
<accession>A0A9D9EU39</accession>
<sequence length="179" mass="20967">MMKISLGYILGNDESSFKEIFNLYYPPLCLFARRYIRDEASCEDIVQEAFAKIWTNREKIAITGSVRNYLVSVVRNLCVDKLRSDLADRKYRNAYLDSLLHGSEQTPDEILTISELEALLDKTLRKLPETYRAVFEMNRFEGRTYEEISRILNISVRSAKRYKAYAENSLKEEIKRSVK</sequence>
<dbReference type="CDD" id="cd06171">
    <property type="entry name" value="Sigma70_r4"/>
    <property type="match status" value="1"/>
</dbReference>
<dbReference type="Proteomes" id="UP000823661">
    <property type="component" value="Unassembled WGS sequence"/>
</dbReference>
<dbReference type="EMBL" id="JADIMI010000036">
    <property type="protein sequence ID" value="MBO8452036.1"/>
    <property type="molecule type" value="Genomic_DNA"/>
</dbReference>
<dbReference type="GO" id="GO:0016987">
    <property type="term" value="F:sigma factor activity"/>
    <property type="evidence" value="ECO:0007669"/>
    <property type="project" value="UniProtKB-KW"/>
</dbReference>
<dbReference type="SUPFAM" id="SSF88659">
    <property type="entry name" value="Sigma3 and sigma4 domains of RNA polymerase sigma factors"/>
    <property type="match status" value="1"/>
</dbReference>
<dbReference type="AlphaFoldDB" id="A0A9D9EU39"/>